<dbReference type="RefSeq" id="WP_092793895.1">
    <property type="nucleotide sequence ID" value="NZ_FNXF01000009.1"/>
</dbReference>
<dbReference type="Proteomes" id="UP000199371">
    <property type="component" value="Unassembled WGS sequence"/>
</dbReference>
<dbReference type="OrthoDB" id="5801251at2"/>
<dbReference type="InterPro" id="IPR019734">
    <property type="entry name" value="TPR_rpt"/>
</dbReference>
<dbReference type="AlphaFoldDB" id="A0A1H6M976"/>
<keyword evidence="1" id="KW-0802">TPR repeat</keyword>
<proteinExistence type="predicted"/>
<sequence length="392" mass="44061">MKLPVLIYPIAIIVLLSGCQSTAPAMLFPPEQLLVAPQLKGEVTEPETAEQIFTLPQHTRFELSRLIISTQSMEERTTSVLKLILSYAQDGLLYDNAATKTASETIAAGRANCLSLSILAYSMAKELGMTAVFQDVQIPEYWTSELSQTWLNGHVNLRLQHGRALRGAPGFVLLAKDIVVDFDPYSLKQQFPEHAISVNRIVAMFYNNKAAVAFASGNNAQAYRYYQAAIEADAYYAPSWSNLGVLYRTNDMHDLAERSYQQSLTLDPGSTNTLANLAYLYRQRGETAKAEPLERRVMLKRRTNPYYHLMLGNEAYKGQSYDTAIAHYEKAVALDNKNHEAYFGLARSYYAMQNNQQAASYMLKATRNAPSGYDQQRYRHKLAVLNQLSSAY</sequence>
<dbReference type="Pfam" id="PF13181">
    <property type="entry name" value="TPR_8"/>
    <property type="match status" value="1"/>
</dbReference>
<name>A0A1H6M976_9GAMM</name>
<dbReference type="PROSITE" id="PS50005">
    <property type="entry name" value="TPR"/>
    <property type="match status" value="2"/>
</dbReference>
<dbReference type="Gene3D" id="1.25.40.10">
    <property type="entry name" value="Tetratricopeptide repeat domain"/>
    <property type="match status" value="2"/>
</dbReference>
<dbReference type="PROSITE" id="PS51257">
    <property type="entry name" value="PROKAR_LIPOPROTEIN"/>
    <property type="match status" value="1"/>
</dbReference>
<dbReference type="InterPro" id="IPR011990">
    <property type="entry name" value="TPR-like_helical_dom_sf"/>
</dbReference>
<dbReference type="SUPFAM" id="SSF48452">
    <property type="entry name" value="TPR-like"/>
    <property type="match status" value="1"/>
</dbReference>
<gene>
    <name evidence="2" type="ORF">SAMN05660691_02579</name>
</gene>
<feature type="repeat" description="TPR" evidence="1">
    <location>
        <begin position="305"/>
        <end position="338"/>
    </location>
</feature>
<dbReference type="PANTHER" id="PTHR12558:SF13">
    <property type="entry name" value="CELL DIVISION CYCLE PROTEIN 27 HOMOLOG"/>
    <property type="match status" value="1"/>
</dbReference>
<dbReference type="STRING" id="173990.SAMN05660691_02579"/>
<keyword evidence="3" id="KW-1185">Reference proteome</keyword>
<organism evidence="2 3">
    <name type="scientific">Rheinheimera pacifica</name>
    <dbReference type="NCBI Taxonomy" id="173990"/>
    <lineage>
        <taxon>Bacteria</taxon>
        <taxon>Pseudomonadati</taxon>
        <taxon>Pseudomonadota</taxon>
        <taxon>Gammaproteobacteria</taxon>
        <taxon>Chromatiales</taxon>
        <taxon>Chromatiaceae</taxon>
        <taxon>Rheinheimera</taxon>
    </lineage>
</organism>
<evidence type="ECO:0000313" key="2">
    <source>
        <dbReference type="EMBL" id="SEH97997.1"/>
    </source>
</evidence>
<evidence type="ECO:0000256" key="1">
    <source>
        <dbReference type="PROSITE-ProRule" id="PRU00339"/>
    </source>
</evidence>
<accession>A0A1H6M976</accession>
<evidence type="ECO:0000313" key="3">
    <source>
        <dbReference type="Proteomes" id="UP000199371"/>
    </source>
</evidence>
<protein>
    <submittedName>
        <fullName evidence="2">TPR repeat-containing protein</fullName>
    </submittedName>
</protein>
<dbReference type="SMART" id="SM00028">
    <property type="entry name" value="TPR"/>
    <property type="match status" value="5"/>
</dbReference>
<feature type="repeat" description="TPR" evidence="1">
    <location>
        <begin position="237"/>
        <end position="270"/>
    </location>
</feature>
<reference evidence="3" key="1">
    <citation type="submission" date="2016-10" db="EMBL/GenBank/DDBJ databases">
        <authorList>
            <person name="Varghese N."/>
            <person name="Submissions S."/>
        </authorList>
    </citation>
    <scope>NUCLEOTIDE SEQUENCE [LARGE SCALE GENOMIC DNA]</scope>
    <source>
        <strain evidence="3">DSM 17616</strain>
    </source>
</reference>
<dbReference type="EMBL" id="FNXF01000009">
    <property type="protein sequence ID" value="SEH97997.1"/>
    <property type="molecule type" value="Genomic_DNA"/>
</dbReference>
<dbReference type="Pfam" id="PF13414">
    <property type="entry name" value="TPR_11"/>
    <property type="match status" value="1"/>
</dbReference>
<dbReference type="PANTHER" id="PTHR12558">
    <property type="entry name" value="CELL DIVISION CYCLE 16,23,27"/>
    <property type="match status" value="1"/>
</dbReference>